<accession>A0A8T2M5E1</accession>
<dbReference type="PANTHER" id="PTHR12242:SF45">
    <property type="entry name" value="MARVEL DOMAIN-CONTAINING PROTEIN"/>
    <property type="match status" value="1"/>
</dbReference>
<feature type="transmembrane region" description="Helical" evidence="1">
    <location>
        <begin position="166"/>
        <end position="184"/>
    </location>
</feature>
<dbReference type="Proteomes" id="UP000752171">
    <property type="component" value="Unassembled WGS sequence"/>
</dbReference>
<reference evidence="2 3" key="1">
    <citation type="submission" date="2021-07" db="EMBL/GenBank/DDBJ databases">
        <authorList>
            <person name="Imarazene B."/>
            <person name="Zahm M."/>
            <person name="Klopp C."/>
            <person name="Cabau C."/>
            <person name="Beille S."/>
            <person name="Jouanno E."/>
            <person name="Castinel A."/>
            <person name="Lluch J."/>
            <person name="Gil L."/>
            <person name="Kuchtly C."/>
            <person name="Lopez Roques C."/>
            <person name="Donnadieu C."/>
            <person name="Parrinello H."/>
            <person name="Journot L."/>
            <person name="Du K."/>
            <person name="Schartl M."/>
            <person name="Retaux S."/>
            <person name="Guiguen Y."/>
        </authorList>
    </citation>
    <scope>NUCLEOTIDE SEQUENCE [LARGE SCALE GENOMIC DNA]</scope>
    <source>
        <strain evidence="2">Pach_M1</strain>
        <tissue evidence="2">Testis</tissue>
    </source>
</reference>
<name>A0A8T2M5E1_ASTMX</name>
<proteinExistence type="predicted"/>
<dbReference type="AlphaFoldDB" id="A0A8T2M5E1"/>
<gene>
    <name evidence="2" type="ORF">AMEX_G6871</name>
</gene>
<feature type="transmembrane region" description="Helical" evidence="1">
    <location>
        <begin position="41"/>
        <end position="62"/>
    </location>
</feature>
<organism evidence="2 3">
    <name type="scientific">Astyanax mexicanus</name>
    <name type="common">Blind cave fish</name>
    <name type="synonym">Astyanax fasciatus mexicanus</name>
    <dbReference type="NCBI Taxonomy" id="7994"/>
    <lineage>
        <taxon>Eukaryota</taxon>
        <taxon>Metazoa</taxon>
        <taxon>Chordata</taxon>
        <taxon>Craniata</taxon>
        <taxon>Vertebrata</taxon>
        <taxon>Euteleostomi</taxon>
        <taxon>Actinopterygii</taxon>
        <taxon>Neopterygii</taxon>
        <taxon>Teleostei</taxon>
        <taxon>Ostariophysi</taxon>
        <taxon>Characiformes</taxon>
        <taxon>Characoidei</taxon>
        <taxon>Acestrorhamphidae</taxon>
        <taxon>Acestrorhamphinae</taxon>
        <taxon>Astyanax</taxon>
    </lineage>
</organism>
<comment type="caution">
    <text evidence="2">The sequence shown here is derived from an EMBL/GenBank/DDBJ whole genome shotgun (WGS) entry which is preliminary data.</text>
</comment>
<evidence type="ECO:0008006" key="4">
    <source>
        <dbReference type="Google" id="ProtNLM"/>
    </source>
</evidence>
<keyword evidence="1" id="KW-0472">Membrane</keyword>
<evidence type="ECO:0000256" key="1">
    <source>
        <dbReference type="SAM" id="Phobius"/>
    </source>
</evidence>
<dbReference type="InterPro" id="IPR049352">
    <property type="entry name" value="Rost"/>
</dbReference>
<keyword evidence="1" id="KW-1133">Transmembrane helix</keyword>
<dbReference type="EMBL" id="JAICCE010000005">
    <property type="protein sequence ID" value="KAG9276895.1"/>
    <property type="molecule type" value="Genomic_DNA"/>
</dbReference>
<evidence type="ECO:0000313" key="3">
    <source>
        <dbReference type="Proteomes" id="UP000752171"/>
    </source>
</evidence>
<keyword evidence="1" id="KW-0812">Transmembrane</keyword>
<feature type="transmembrane region" description="Helical" evidence="1">
    <location>
        <begin position="134"/>
        <end position="154"/>
    </location>
</feature>
<feature type="transmembrane region" description="Helical" evidence="1">
    <location>
        <begin position="191"/>
        <end position="213"/>
    </location>
</feature>
<evidence type="ECO:0000313" key="2">
    <source>
        <dbReference type="EMBL" id="KAG9276895.1"/>
    </source>
</evidence>
<dbReference type="PANTHER" id="PTHR12242">
    <property type="entry name" value="OS02G0130600 PROTEIN-RELATED"/>
    <property type="match status" value="1"/>
</dbReference>
<dbReference type="GO" id="GO:0016020">
    <property type="term" value="C:membrane"/>
    <property type="evidence" value="ECO:0007669"/>
    <property type="project" value="TreeGrafter"/>
</dbReference>
<feature type="transmembrane region" description="Helical" evidence="1">
    <location>
        <begin position="236"/>
        <end position="260"/>
    </location>
</feature>
<protein>
    <recommendedName>
        <fullName evidence="4">Protein rolling stone</fullName>
    </recommendedName>
</protein>
<sequence>MGAGWTQSWKDEWKVGKLSLYPSRPEVLLQPRWNIPPSVWLIYRSCMLANIVSWCVYTALVFNTPKFLIFLSHISYILMGLYYLLSLLNLAWAFIHVRIFCYRRTRDLTMGGSDESVGTFPLPALLAWSLCLQWFLHAVVGSFSLCVSFLYWILNYPSFQHSLTAFTINLHLVNSVQTVLDVLLSSTPVHLYHYLCALLAAGLYMAFVVVYWLTGSTNIGGQPYIYSLLDFGGRPLVAALVILAVCLLCLPFFHFLLWNLQLLRERMAEGSRGRRLTLRKWVWWWVRVGGCPVSELVFSLDPGSSVFETSCKEALEEIP</sequence>
<feature type="transmembrane region" description="Helical" evidence="1">
    <location>
        <begin position="74"/>
        <end position="95"/>
    </location>
</feature>
<dbReference type="Pfam" id="PF21534">
    <property type="entry name" value="Rost"/>
    <property type="match status" value="1"/>
</dbReference>